<dbReference type="Pfam" id="PF04325">
    <property type="entry name" value="DUF465"/>
    <property type="match status" value="1"/>
</dbReference>
<dbReference type="Proteomes" id="UP000249769">
    <property type="component" value="Unassembled WGS sequence"/>
</dbReference>
<name>A0A2W5EJT3_9HYPH</name>
<evidence type="ECO:0000313" key="3">
    <source>
        <dbReference type="Proteomes" id="UP000249769"/>
    </source>
</evidence>
<protein>
    <submittedName>
        <fullName evidence="2">DUF465 domain-containing protein</fullName>
    </submittedName>
</protein>
<dbReference type="AlphaFoldDB" id="A0A2W5EJT3"/>
<proteinExistence type="predicted"/>
<dbReference type="InterPro" id="IPR007420">
    <property type="entry name" value="DUF465"/>
</dbReference>
<feature type="non-terminal residue" evidence="2">
    <location>
        <position position="1"/>
    </location>
</feature>
<evidence type="ECO:0000256" key="1">
    <source>
        <dbReference type="SAM" id="MobiDB-lite"/>
    </source>
</evidence>
<organism evidence="2 3">
    <name type="scientific">Agrobacterium fabrum</name>
    <dbReference type="NCBI Taxonomy" id="1176649"/>
    <lineage>
        <taxon>Bacteria</taxon>
        <taxon>Pseudomonadati</taxon>
        <taxon>Pseudomonadota</taxon>
        <taxon>Alphaproteobacteria</taxon>
        <taxon>Hyphomicrobiales</taxon>
        <taxon>Rhizobiaceae</taxon>
        <taxon>Rhizobium/Agrobacterium group</taxon>
        <taxon>Agrobacterium</taxon>
        <taxon>Agrobacterium tumefaciens complex</taxon>
    </lineage>
</organism>
<accession>A0A2W5EJT3</accession>
<feature type="region of interest" description="Disordered" evidence="1">
    <location>
        <begin position="1"/>
        <end position="24"/>
    </location>
</feature>
<dbReference type="Gene3D" id="6.10.280.50">
    <property type="match status" value="1"/>
</dbReference>
<sequence length="50" mass="5852">SLEKKHGALEEELESILASPSSDDREIADLKRRKLRLKDELQRLRALTRH</sequence>
<reference evidence="2 3" key="1">
    <citation type="submission" date="2017-08" db="EMBL/GenBank/DDBJ databases">
        <title>Infants hospitalized years apart are colonized by the same room-sourced microbial strains.</title>
        <authorList>
            <person name="Brooks B."/>
            <person name="Olm M.R."/>
            <person name="Firek B.A."/>
            <person name="Baker R."/>
            <person name="Thomas B.C."/>
            <person name="Morowitz M.J."/>
            <person name="Banfield J.F."/>
        </authorList>
    </citation>
    <scope>NUCLEOTIDE SEQUENCE [LARGE SCALE GENOMIC DNA]</scope>
    <source>
        <strain evidence="2">S2_009_000_R2_73</strain>
    </source>
</reference>
<gene>
    <name evidence="2" type="ORF">DI595_22345</name>
</gene>
<comment type="caution">
    <text evidence="2">The sequence shown here is derived from an EMBL/GenBank/DDBJ whole genome shotgun (WGS) entry which is preliminary data.</text>
</comment>
<evidence type="ECO:0000313" key="2">
    <source>
        <dbReference type="EMBL" id="PZP42274.1"/>
    </source>
</evidence>
<dbReference type="InterPro" id="IPR038444">
    <property type="entry name" value="DUF465_sf"/>
</dbReference>
<dbReference type="EMBL" id="QFOL01000494">
    <property type="protein sequence ID" value="PZP42274.1"/>
    <property type="molecule type" value="Genomic_DNA"/>
</dbReference>